<keyword evidence="2 3" id="KW-0342">GTP-binding</keyword>
<comment type="caution">
    <text evidence="5">The sequence shown here is derived from an EMBL/GenBank/DDBJ whole genome shotgun (WGS) entry which is preliminary data.</text>
</comment>
<evidence type="ECO:0000313" key="5">
    <source>
        <dbReference type="EMBL" id="KAF7368961.1"/>
    </source>
</evidence>
<dbReference type="GO" id="GO:0003924">
    <property type="term" value="F:GTPase activity"/>
    <property type="evidence" value="ECO:0007669"/>
    <property type="project" value="InterPro"/>
</dbReference>
<evidence type="ECO:0000256" key="3">
    <source>
        <dbReference type="PIRSR" id="PIRSR606689-1"/>
    </source>
</evidence>
<dbReference type="Gene3D" id="3.40.50.300">
    <property type="entry name" value="P-loop containing nucleotide triphosphate hydrolases"/>
    <property type="match status" value="1"/>
</dbReference>
<dbReference type="SMART" id="SM00178">
    <property type="entry name" value="SAR"/>
    <property type="match status" value="1"/>
</dbReference>
<dbReference type="GO" id="GO:0005525">
    <property type="term" value="F:GTP binding"/>
    <property type="evidence" value="ECO:0007669"/>
    <property type="project" value="UniProtKB-KW"/>
</dbReference>
<evidence type="ECO:0000313" key="6">
    <source>
        <dbReference type="Proteomes" id="UP000620124"/>
    </source>
</evidence>
<feature type="binding site" evidence="4">
    <location>
        <position position="32"/>
    </location>
    <ligand>
        <name>Mg(2+)</name>
        <dbReference type="ChEBI" id="CHEBI:18420"/>
    </ligand>
</feature>
<dbReference type="InterPro" id="IPR027417">
    <property type="entry name" value="P-loop_NTPase"/>
</dbReference>
<keyword evidence="4" id="KW-0460">Magnesium</keyword>
<accession>A0A8H6Z324</accession>
<dbReference type="SUPFAM" id="SSF52540">
    <property type="entry name" value="P-loop containing nucleoside triphosphate hydrolases"/>
    <property type="match status" value="1"/>
</dbReference>
<sequence length="400" mass="44617">MNNVIVRLLERFYSGGVGYSALILGLDASGKTTLLYRMKLGEVVQTIPSIGWNVETVRLKARGRTDRVLNLTCWDVGGCGRTHIAPLIVQHAKHVDAIIWLIDSSDRGRLQESIEEFTTVMGHVAADTTVPPKERPVLILATKQDLPNVISVDEIRMRVASATAGMSAFCLGVTLTQSLTDGPLPDAFGWLLMALESARKGIVLPPKPSKVVTARNPSILEERLPSWLIRAESDSPAAKFLHQFETINLPTWDHYTHIRIAYLMLTQYGRQKGKDKIFQGIERYIQQSAQTKGRTFHVTMTYFWIQIVHFGIRNTPPMVHSDADSDLGSRSLDLDDNDAPELDDFPRFLLLNPYVADGNLWADYYSKDAMMSVEAKQGPVLPDIKPLPNLVIRDAISVSL</sequence>
<dbReference type="GO" id="GO:0046872">
    <property type="term" value="F:metal ion binding"/>
    <property type="evidence" value="ECO:0007669"/>
    <property type="project" value="UniProtKB-KW"/>
</dbReference>
<evidence type="ECO:0000256" key="2">
    <source>
        <dbReference type="ARBA" id="ARBA00023134"/>
    </source>
</evidence>
<dbReference type="OrthoDB" id="427186at2759"/>
<dbReference type="Proteomes" id="UP000620124">
    <property type="component" value="Unassembled WGS sequence"/>
</dbReference>
<dbReference type="InterPro" id="IPR024156">
    <property type="entry name" value="Small_GTPase_ARF"/>
</dbReference>
<keyword evidence="6" id="KW-1185">Reference proteome</keyword>
<feature type="binding site" evidence="4">
    <location>
        <position position="49"/>
    </location>
    <ligand>
        <name>Mg(2+)</name>
        <dbReference type="ChEBI" id="CHEBI:18420"/>
    </ligand>
</feature>
<organism evidence="5 6">
    <name type="scientific">Mycena venus</name>
    <dbReference type="NCBI Taxonomy" id="2733690"/>
    <lineage>
        <taxon>Eukaryota</taxon>
        <taxon>Fungi</taxon>
        <taxon>Dikarya</taxon>
        <taxon>Basidiomycota</taxon>
        <taxon>Agaricomycotina</taxon>
        <taxon>Agaricomycetes</taxon>
        <taxon>Agaricomycetidae</taxon>
        <taxon>Agaricales</taxon>
        <taxon>Marasmiineae</taxon>
        <taxon>Mycenaceae</taxon>
        <taxon>Mycena</taxon>
    </lineage>
</organism>
<dbReference type="InterPro" id="IPR006689">
    <property type="entry name" value="Small_GTPase_ARF/SAR"/>
</dbReference>
<proteinExistence type="predicted"/>
<dbReference type="PANTHER" id="PTHR11711">
    <property type="entry name" value="ADP RIBOSYLATION FACTOR-RELATED"/>
    <property type="match status" value="1"/>
</dbReference>
<keyword evidence="1 3" id="KW-0547">Nucleotide-binding</keyword>
<gene>
    <name evidence="5" type="ORF">MVEN_00222400</name>
</gene>
<dbReference type="SMART" id="SM00177">
    <property type="entry name" value="ARF"/>
    <property type="match status" value="1"/>
</dbReference>
<evidence type="ECO:0000256" key="1">
    <source>
        <dbReference type="ARBA" id="ARBA00022741"/>
    </source>
</evidence>
<feature type="binding site" evidence="3">
    <location>
        <begin position="25"/>
        <end position="32"/>
    </location>
    <ligand>
        <name>GTP</name>
        <dbReference type="ChEBI" id="CHEBI:37565"/>
    </ligand>
</feature>
<name>A0A8H6Z324_9AGAR</name>
<reference evidence="5" key="1">
    <citation type="submission" date="2020-05" db="EMBL/GenBank/DDBJ databases">
        <title>Mycena genomes resolve the evolution of fungal bioluminescence.</title>
        <authorList>
            <person name="Tsai I.J."/>
        </authorList>
    </citation>
    <scope>NUCLEOTIDE SEQUENCE</scope>
    <source>
        <strain evidence="5">CCC161011</strain>
    </source>
</reference>
<dbReference type="EMBL" id="JACAZI010000002">
    <property type="protein sequence ID" value="KAF7368961.1"/>
    <property type="molecule type" value="Genomic_DNA"/>
</dbReference>
<keyword evidence="4" id="KW-0479">Metal-binding</keyword>
<dbReference type="PROSITE" id="PS51417">
    <property type="entry name" value="ARF"/>
    <property type="match status" value="1"/>
</dbReference>
<protein>
    <submittedName>
        <fullName evidence="5">ADP-ribosylation factor</fullName>
    </submittedName>
</protein>
<dbReference type="AlphaFoldDB" id="A0A8H6Z324"/>
<feature type="binding site" evidence="3">
    <location>
        <position position="78"/>
    </location>
    <ligand>
        <name>GTP</name>
        <dbReference type="ChEBI" id="CHEBI:37565"/>
    </ligand>
</feature>
<evidence type="ECO:0000256" key="4">
    <source>
        <dbReference type="PIRSR" id="PIRSR606689-2"/>
    </source>
</evidence>
<dbReference type="Pfam" id="PF00025">
    <property type="entry name" value="Arf"/>
    <property type="match status" value="1"/>
</dbReference>